<dbReference type="InterPro" id="IPR018389">
    <property type="entry name" value="DctP_fam"/>
</dbReference>
<proteinExistence type="predicted"/>
<sequence length="340" mass="36114">MTMVTRTLRAAAIGAIVAAGIGAAGIGAAGIGATGVALAADYTLNVNTALQPQDPLFKGLNAFKENVEKGSGGKIAVRLFPGSQLGKDEDVLEQARAGAGVAVVVDGGRLAVYTKEFGVLGAPYLASGYDGVRKVVTSPMFETWVEKLRKAAGLQVLSFNWWQGERHLVTNVPVRVPADLAGIRMRTPGAPVWMETIRAMGATPTPMGWAEVYTAMQQKVIDALEAQSPAVYNSKHYEVAKYLTKSGHINLITGVVTSAAWFDGLPADLQALVRDEALKAGDIASRGTEASLADYEKQMQAKGMTVTEIDVTPFVEATKPVYEKLGYGELRVELNKFLGN</sequence>
<reference evidence="2" key="2">
    <citation type="submission" date="2020-09" db="EMBL/GenBank/DDBJ databases">
        <authorList>
            <person name="Sun Q."/>
            <person name="Kim S."/>
        </authorList>
    </citation>
    <scope>NUCLEOTIDE SEQUENCE</scope>
    <source>
        <strain evidence="2">KCTC 42651</strain>
    </source>
</reference>
<reference evidence="2" key="1">
    <citation type="journal article" date="2014" name="Int. J. Syst. Evol. Microbiol.">
        <title>Complete genome sequence of Corynebacterium casei LMG S-19264T (=DSM 44701T), isolated from a smear-ripened cheese.</title>
        <authorList>
            <consortium name="US DOE Joint Genome Institute (JGI-PGF)"/>
            <person name="Walter F."/>
            <person name="Albersmeier A."/>
            <person name="Kalinowski J."/>
            <person name="Ruckert C."/>
        </authorList>
    </citation>
    <scope>NUCLEOTIDE SEQUENCE</scope>
    <source>
        <strain evidence="2">KCTC 42651</strain>
    </source>
</reference>
<evidence type="ECO:0000256" key="1">
    <source>
        <dbReference type="ARBA" id="ARBA00022729"/>
    </source>
</evidence>
<keyword evidence="1" id="KW-0732">Signal</keyword>
<gene>
    <name evidence="2" type="ORF">GCM10017083_26820</name>
</gene>
<organism evidence="2 3">
    <name type="scientific">Thalassobaculum fulvum</name>
    <dbReference type="NCBI Taxonomy" id="1633335"/>
    <lineage>
        <taxon>Bacteria</taxon>
        <taxon>Pseudomonadati</taxon>
        <taxon>Pseudomonadota</taxon>
        <taxon>Alphaproteobacteria</taxon>
        <taxon>Rhodospirillales</taxon>
        <taxon>Thalassobaculaceae</taxon>
        <taxon>Thalassobaculum</taxon>
    </lineage>
</organism>
<dbReference type="PIRSF" id="PIRSF006470">
    <property type="entry name" value="DctB"/>
    <property type="match status" value="1"/>
</dbReference>
<dbReference type="Gene3D" id="3.40.190.170">
    <property type="entry name" value="Bacterial extracellular solute-binding protein, family 7"/>
    <property type="match status" value="1"/>
</dbReference>
<dbReference type="CDD" id="cd13669">
    <property type="entry name" value="PBP2_TRAP_TM0322_like"/>
    <property type="match status" value="1"/>
</dbReference>
<dbReference type="Proteomes" id="UP000630353">
    <property type="component" value="Unassembled WGS sequence"/>
</dbReference>
<comment type="caution">
    <text evidence="2">The sequence shown here is derived from an EMBL/GenBank/DDBJ whole genome shotgun (WGS) entry which is preliminary data.</text>
</comment>
<dbReference type="InterPro" id="IPR004682">
    <property type="entry name" value="TRAP_DctP"/>
</dbReference>
<dbReference type="AlphaFoldDB" id="A0A918XSE3"/>
<dbReference type="GO" id="GO:0030288">
    <property type="term" value="C:outer membrane-bounded periplasmic space"/>
    <property type="evidence" value="ECO:0007669"/>
    <property type="project" value="InterPro"/>
</dbReference>
<dbReference type="GO" id="GO:0055085">
    <property type="term" value="P:transmembrane transport"/>
    <property type="evidence" value="ECO:0007669"/>
    <property type="project" value="InterPro"/>
</dbReference>
<evidence type="ECO:0000313" key="2">
    <source>
        <dbReference type="EMBL" id="GHD51888.1"/>
    </source>
</evidence>
<dbReference type="NCBIfam" id="NF037995">
    <property type="entry name" value="TRAP_S1"/>
    <property type="match status" value="1"/>
</dbReference>
<accession>A0A918XSE3</accession>
<keyword evidence="3" id="KW-1185">Reference proteome</keyword>
<dbReference type="PANTHER" id="PTHR33376">
    <property type="match status" value="1"/>
</dbReference>
<dbReference type="EMBL" id="BMZS01000005">
    <property type="protein sequence ID" value="GHD51888.1"/>
    <property type="molecule type" value="Genomic_DNA"/>
</dbReference>
<protein>
    <submittedName>
        <fullName evidence="2">C4-dicarboxylate ABC transporter</fullName>
    </submittedName>
</protein>
<evidence type="ECO:0000313" key="3">
    <source>
        <dbReference type="Proteomes" id="UP000630353"/>
    </source>
</evidence>
<dbReference type="InterPro" id="IPR038404">
    <property type="entry name" value="TRAP_DctP_sf"/>
</dbReference>
<dbReference type="RefSeq" id="WP_189990341.1">
    <property type="nucleotide sequence ID" value="NZ_BMZS01000005.1"/>
</dbReference>
<name>A0A918XSE3_9PROT</name>
<dbReference type="Pfam" id="PF03480">
    <property type="entry name" value="DctP"/>
    <property type="match status" value="1"/>
</dbReference>
<dbReference type="PANTHER" id="PTHR33376:SF3">
    <property type="entry name" value="C4-DICARBOXYLATE-BINDING PROTEIN"/>
    <property type="match status" value="1"/>
</dbReference>